<dbReference type="InterPro" id="IPR029044">
    <property type="entry name" value="Nucleotide-diphossugar_trans"/>
</dbReference>
<dbReference type="Proteomes" id="UP000054567">
    <property type="component" value="Unassembled WGS sequence"/>
</dbReference>
<evidence type="ECO:0000256" key="3">
    <source>
        <dbReference type="ARBA" id="ARBA00022679"/>
    </source>
</evidence>
<dbReference type="GO" id="GO:0006493">
    <property type="term" value="P:protein O-linked glycosylation"/>
    <property type="evidence" value="ECO:0007669"/>
    <property type="project" value="TreeGrafter"/>
</dbReference>
<dbReference type="PIRSF" id="PIRSF018153">
    <property type="entry name" value="Glyco_trans_15"/>
    <property type="match status" value="1"/>
</dbReference>
<dbReference type="AlphaFoldDB" id="A0A0J6FA24"/>
<gene>
    <name evidence="6" type="ORF">CPAG_02147</name>
</gene>
<accession>A0A0J6FA24</accession>
<dbReference type="GO" id="GO:0016020">
    <property type="term" value="C:membrane"/>
    <property type="evidence" value="ECO:0007669"/>
    <property type="project" value="InterPro"/>
</dbReference>
<dbReference type="EMBL" id="DS268109">
    <property type="protein sequence ID" value="KMM65804.1"/>
    <property type="molecule type" value="Genomic_DNA"/>
</dbReference>
<dbReference type="GO" id="GO:0006487">
    <property type="term" value="P:protein N-linked glycosylation"/>
    <property type="evidence" value="ECO:0007669"/>
    <property type="project" value="TreeGrafter"/>
</dbReference>
<evidence type="ECO:0000256" key="4">
    <source>
        <dbReference type="PIRSR" id="PIRSR018153-1"/>
    </source>
</evidence>
<feature type="compositionally biased region" description="Polar residues" evidence="5">
    <location>
        <begin position="57"/>
        <end position="77"/>
    </location>
</feature>
<organism evidence="6 7">
    <name type="scientific">Coccidioides posadasii RMSCC 3488</name>
    <dbReference type="NCBI Taxonomy" id="454284"/>
    <lineage>
        <taxon>Eukaryota</taxon>
        <taxon>Fungi</taxon>
        <taxon>Dikarya</taxon>
        <taxon>Ascomycota</taxon>
        <taxon>Pezizomycotina</taxon>
        <taxon>Eurotiomycetes</taxon>
        <taxon>Eurotiomycetidae</taxon>
        <taxon>Onygenales</taxon>
        <taxon>Onygenaceae</taxon>
        <taxon>Coccidioides</taxon>
    </lineage>
</organism>
<keyword evidence="2 6" id="KW-0328">Glycosyltransferase</keyword>
<sequence>MMSGKYIRYILFAVLGIAILHFIASSSLPRPSIPAALTKTNPKQNESPPTQPGNVGPQATTAGGVTKMQTASLSQPTKAALPPTGNTTSGPKSDGESGKSDRVSATFVSLVRDSDLWEMVKSIRQVEDRFNRNYHYDWVFLNDGDFSENFKTVTSALVSGKAYYGKIPEEHWSFPEWIDQNKAAEARKEMEEKNVIYGGSISYRHMCRYESGFFFRHELMLNYDYYWRVEPSVKYFCDIDFDAFKFMKDNKKKYSFVLSLHEYRETVATLWDSVKKFMEKHPEHIVQGNNLEFVSEDGGKTYNMCHFWSNFEIGDLNWLRSKAYLDYFDVLDKDGGFFYERWGDAPVHSIAASILLKKEEVHFFDQIGYYHVPFTHCPTGEQRRTEWKCACNPGDNFDWKGHSCTTRFFDLLKLQKPEGYENET</sequence>
<feature type="active site" description="Nucleophile" evidence="4">
    <location>
        <position position="312"/>
    </location>
</feature>
<dbReference type="GO" id="GO:0000032">
    <property type="term" value="P:cell wall mannoprotein biosynthetic process"/>
    <property type="evidence" value="ECO:0007669"/>
    <property type="project" value="TreeGrafter"/>
</dbReference>
<feature type="compositionally biased region" description="Polar residues" evidence="5">
    <location>
        <begin position="38"/>
        <end position="48"/>
    </location>
</feature>
<evidence type="ECO:0000256" key="1">
    <source>
        <dbReference type="ARBA" id="ARBA00007677"/>
    </source>
</evidence>
<feature type="region of interest" description="Disordered" evidence="5">
    <location>
        <begin position="34"/>
        <end position="101"/>
    </location>
</feature>
<evidence type="ECO:0000256" key="2">
    <source>
        <dbReference type="ARBA" id="ARBA00022676"/>
    </source>
</evidence>
<dbReference type="InterPro" id="IPR002685">
    <property type="entry name" value="Glyco_trans_15"/>
</dbReference>
<reference evidence="6 7" key="1">
    <citation type="submission" date="2007-06" db="EMBL/GenBank/DDBJ databases">
        <title>The Genome Sequence of Coccidioides posadasii RMSCC_3488.</title>
        <authorList>
            <consortium name="Coccidioides Genome Resources Consortium"/>
            <consortium name="The Broad Institute Genome Sequencing Platform"/>
            <person name="Henn M.R."/>
            <person name="Sykes S."/>
            <person name="Young S."/>
            <person name="Jaffe D."/>
            <person name="Berlin A."/>
            <person name="Alvarez P."/>
            <person name="Butler J."/>
            <person name="Gnerre S."/>
            <person name="Grabherr M."/>
            <person name="Mauceli E."/>
            <person name="Brockman W."/>
            <person name="Kodira C."/>
            <person name="Alvarado L."/>
            <person name="Zeng Q."/>
            <person name="Crawford M."/>
            <person name="Antoine C."/>
            <person name="Devon K."/>
            <person name="Galgiani J."/>
            <person name="Orsborn K."/>
            <person name="Lewis M.L."/>
            <person name="Nusbaum C."/>
            <person name="Galagan J."/>
            <person name="Birren B."/>
        </authorList>
    </citation>
    <scope>NUCLEOTIDE SEQUENCE [LARGE SCALE GENOMIC DNA]</scope>
    <source>
        <strain evidence="6 7">RMSCC 3488</strain>
    </source>
</reference>
<proteinExistence type="inferred from homology"/>
<dbReference type="FunFam" id="3.90.550.10:FF:000051">
    <property type="entry name" value="Alpha-1,2-mannosyltransferase (Ktr4)"/>
    <property type="match status" value="1"/>
</dbReference>
<protein>
    <submittedName>
        <fullName evidence="6">Alpha-1,2 mannosyltransferase KTR1</fullName>
    </submittedName>
</protein>
<evidence type="ECO:0000313" key="6">
    <source>
        <dbReference type="EMBL" id="KMM65804.1"/>
    </source>
</evidence>
<keyword evidence="3 6" id="KW-0808">Transferase</keyword>
<comment type="similarity">
    <text evidence="1">Belongs to the glycosyltransferase 15 family.</text>
</comment>
<name>A0A0J6FA24_COCPO</name>
<dbReference type="Gene3D" id="3.90.550.10">
    <property type="entry name" value="Spore Coat Polysaccharide Biosynthesis Protein SpsA, Chain A"/>
    <property type="match status" value="1"/>
</dbReference>
<reference evidence="7" key="2">
    <citation type="journal article" date="2009" name="Genome Res.">
        <title>Comparative genomic analyses of the human fungal pathogens Coccidioides and their relatives.</title>
        <authorList>
            <person name="Sharpton T.J."/>
            <person name="Stajich J.E."/>
            <person name="Rounsley S.D."/>
            <person name="Gardner M.J."/>
            <person name="Wortman J.R."/>
            <person name="Jordar V.S."/>
            <person name="Maiti R."/>
            <person name="Kodira C.D."/>
            <person name="Neafsey D.E."/>
            <person name="Zeng Q."/>
            <person name="Hung C.-Y."/>
            <person name="McMahan C."/>
            <person name="Muszewska A."/>
            <person name="Grynberg M."/>
            <person name="Mandel M.A."/>
            <person name="Kellner E.M."/>
            <person name="Barker B.M."/>
            <person name="Galgiani J.N."/>
            <person name="Orbach M.J."/>
            <person name="Kirkland T.N."/>
            <person name="Cole G.T."/>
            <person name="Henn M.R."/>
            <person name="Birren B.W."/>
            <person name="Taylor J.W."/>
        </authorList>
    </citation>
    <scope>NUCLEOTIDE SEQUENCE [LARGE SCALE GENOMIC DNA]</scope>
    <source>
        <strain evidence="7">RMSCC 3488</strain>
    </source>
</reference>
<dbReference type="Pfam" id="PF01793">
    <property type="entry name" value="Glyco_transf_15"/>
    <property type="match status" value="1"/>
</dbReference>
<reference evidence="7" key="3">
    <citation type="journal article" date="2010" name="Genome Res.">
        <title>Population genomic sequencing of Coccidioides fungi reveals recent hybridization and transposon control.</title>
        <authorList>
            <person name="Neafsey D.E."/>
            <person name="Barker B.M."/>
            <person name="Sharpton T.J."/>
            <person name="Stajich J.E."/>
            <person name="Park D.J."/>
            <person name="Whiston E."/>
            <person name="Hung C.-Y."/>
            <person name="McMahan C."/>
            <person name="White J."/>
            <person name="Sykes S."/>
            <person name="Heiman D."/>
            <person name="Young S."/>
            <person name="Zeng Q."/>
            <person name="Abouelleil A."/>
            <person name="Aftuck L."/>
            <person name="Bessette D."/>
            <person name="Brown A."/>
            <person name="FitzGerald M."/>
            <person name="Lui A."/>
            <person name="Macdonald J.P."/>
            <person name="Priest M."/>
            <person name="Orbach M.J."/>
            <person name="Galgiani J.N."/>
            <person name="Kirkland T.N."/>
            <person name="Cole G.T."/>
            <person name="Birren B.W."/>
            <person name="Henn M.R."/>
            <person name="Taylor J.W."/>
            <person name="Rounsley S.D."/>
        </authorList>
    </citation>
    <scope>NUCLEOTIDE SEQUENCE [LARGE SCALE GENOMIC DNA]</scope>
    <source>
        <strain evidence="7">RMSCC 3488</strain>
    </source>
</reference>
<evidence type="ECO:0000256" key="5">
    <source>
        <dbReference type="SAM" id="MobiDB-lite"/>
    </source>
</evidence>
<dbReference type="PANTHER" id="PTHR31121">
    <property type="entry name" value="ALPHA-1,2 MANNOSYLTRANSFERASE KTR1"/>
    <property type="match status" value="1"/>
</dbReference>
<dbReference type="VEuPathDB" id="FungiDB:CPAG_02147"/>
<dbReference type="PANTHER" id="PTHR31121:SF6">
    <property type="entry name" value="ALPHA-1,2 MANNOSYLTRANSFERASE KTR1"/>
    <property type="match status" value="1"/>
</dbReference>
<dbReference type="OrthoDB" id="439943at2759"/>
<dbReference type="SUPFAM" id="SSF53448">
    <property type="entry name" value="Nucleotide-diphospho-sugar transferases"/>
    <property type="match status" value="1"/>
</dbReference>
<evidence type="ECO:0000313" key="7">
    <source>
        <dbReference type="Proteomes" id="UP000054567"/>
    </source>
</evidence>
<dbReference type="GO" id="GO:0005794">
    <property type="term" value="C:Golgi apparatus"/>
    <property type="evidence" value="ECO:0007669"/>
    <property type="project" value="TreeGrafter"/>
</dbReference>
<dbReference type="GO" id="GO:0000026">
    <property type="term" value="F:alpha-1,2-mannosyltransferase activity"/>
    <property type="evidence" value="ECO:0007669"/>
    <property type="project" value="TreeGrafter"/>
</dbReference>